<name>A0A499UVR6_9ACTN</name>
<reference evidence="1 2" key="1">
    <citation type="journal article" date="2020" name="Int. J. Syst. Evol. Microbiol.">
        <title>Reclassification of Streptomyces castelarensis and Streptomyces sporoclivatus as later heterotypic synonyms of Streptomyces antimycoticus.</title>
        <authorList>
            <person name="Komaki H."/>
            <person name="Tamura T."/>
        </authorList>
    </citation>
    <scope>NUCLEOTIDE SEQUENCE [LARGE SCALE GENOMIC DNA]</scope>
    <source>
        <strain evidence="1 2">NBRC 100767</strain>
    </source>
</reference>
<evidence type="ECO:0000313" key="2">
    <source>
        <dbReference type="Proteomes" id="UP000463951"/>
    </source>
</evidence>
<dbReference type="EMBL" id="AP019620">
    <property type="protein sequence ID" value="BBJ46054.1"/>
    <property type="molecule type" value="Genomic_DNA"/>
</dbReference>
<dbReference type="AlphaFoldDB" id="A0A499UVR6"/>
<protein>
    <submittedName>
        <fullName evidence="1">Uncharacterized protein</fullName>
    </submittedName>
</protein>
<sequence length="54" mass="5902">MRHAHEAARFLSSGGLWQQWLQDASAMQSTADPATFLSLIGRLRAVAAECSEAR</sequence>
<dbReference type="Proteomes" id="UP000463951">
    <property type="component" value="Chromosome"/>
</dbReference>
<gene>
    <name evidence="1" type="ORF">SSPO_087720</name>
</gene>
<evidence type="ECO:0000313" key="1">
    <source>
        <dbReference type="EMBL" id="BBJ46054.1"/>
    </source>
</evidence>
<accession>A0A499UVR6</accession>
<organism evidence="1 2">
    <name type="scientific">Streptomyces antimycoticus</name>
    <dbReference type="NCBI Taxonomy" id="68175"/>
    <lineage>
        <taxon>Bacteria</taxon>
        <taxon>Bacillati</taxon>
        <taxon>Actinomycetota</taxon>
        <taxon>Actinomycetes</taxon>
        <taxon>Kitasatosporales</taxon>
        <taxon>Streptomycetaceae</taxon>
        <taxon>Streptomyces</taxon>
        <taxon>Streptomyces violaceusniger group</taxon>
    </lineage>
</organism>
<proteinExistence type="predicted"/>